<dbReference type="GO" id="GO:0055085">
    <property type="term" value="P:transmembrane transport"/>
    <property type="evidence" value="ECO:0007669"/>
    <property type="project" value="InterPro"/>
</dbReference>
<feature type="transmembrane region" description="Helical" evidence="5">
    <location>
        <begin position="174"/>
        <end position="196"/>
    </location>
</feature>
<feature type="transmembrane region" description="Helical" evidence="5">
    <location>
        <begin position="247"/>
        <end position="267"/>
    </location>
</feature>
<keyword evidence="2 5" id="KW-0812">Transmembrane</keyword>
<keyword evidence="8" id="KW-1185">Reference proteome</keyword>
<evidence type="ECO:0000256" key="3">
    <source>
        <dbReference type="ARBA" id="ARBA00022989"/>
    </source>
</evidence>
<feature type="transmembrane region" description="Helical" evidence="5">
    <location>
        <begin position="217"/>
        <end position="235"/>
    </location>
</feature>
<dbReference type="GO" id="GO:0005886">
    <property type="term" value="C:plasma membrane"/>
    <property type="evidence" value="ECO:0007669"/>
    <property type="project" value="UniProtKB-SubCell"/>
</dbReference>
<dbReference type="EMBL" id="JACIIX010000011">
    <property type="protein sequence ID" value="MBB6211407.1"/>
    <property type="molecule type" value="Genomic_DNA"/>
</dbReference>
<feature type="transmembrane region" description="Helical" evidence="5">
    <location>
        <begin position="316"/>
        <end position="335"/>
    </location>
</feature>
<dbReference type="Gene3D" id="1.10.3720.10">
    <property type="entry name" value="MetI-like"/>
    <property type="match status" value="1"/>
</dbReference>
<feature type="transmembrane region" description="Helical" evidence="5">
    <location>
        <begin position="41"/>
        <end position="67"/>
    </location>
</feature>
<gene>
    <name evidence="7" type="ORF">FHS48_002846</name>
</gene>
<dbReference type="PANTHER" id="PTHR30614:SF41">
    <property type="entry name" value="INNER MEMBRANE AMINO-ACID ABC TRANSPORTER PERMEASE PROTEIN YHDY"/>
    <property type="match status" value="1"/>
</dbReference>
<dbReference type="PROSITE" id="PS50928">
    <property type="entry name" value="ABC_TM1"/>
    <property type="match status" value="1"/>
</dbReference>
<sequence>MTAVAAAVENPSDLPFEETVMAPAVPPSPLRLALRRLWGGGLFGTPLNSVITLAYLGFIAVVVWPFLDWALVKAVWTGNGDACRQEVGQGACWAFVADKIRFILFGLYPGPEQGRSAAALLVMAGLIVATGIPALWRWPLLVAWGVGMAVVVILLGGGFGLAPVATDVWGGMTLSLLVFVAGVLMAAPLAVALALARRSKMGGLRLLSVLGIEITRGIPFIAVLYAATLLFPLMLPAGAAVDKLLRAQIAVSIFVAAFLAETLRAGLQAVPKGQYEAAYALGLSRWQTLRRIILPQAIRTVIPGIVNILLNVFQDTSLVLVIGLFDFLNAARVAANDTEWMGRHDEAYAFAALVYFTLCFFGSRYSLWLERHVSPHRRESR</sequence>
<dbReference type="Proteomes" id="UP000544872">
    <property type="component" value="Unassembled WGS sequence"/>
</dbReference>
<dbReference type="RefSeq" id="WP_184264222.1">
    <property type="nucleotide sequence ID" value="NZ_JACIIX010000011.1"/>
</dbReference>
<keyword evidence="3 5" id="KW-1133">Transmembrane helix</keyword>
<feature type="domain" description="ABC transmembrane type-1" evidence="6">
    <location>
        <begin position="172"/>
        <end position="366"/>
    </location>
</feature>
<name>A0A7W9ZIT8_NOVIT</name>
<reference evidence="7 8" key="1">
    <citation type="submission" date="2020-08" db="EMBL/GenBank/DDBJ databases">
        <title>Genomic Encyclopedia of Type Strains, Phase IV (KMG-IV): sequencing the most valuable type-strain genomes for metagenomic binning, comparative biology and taxonomic classification.</title>
        <authorList>
            <person name="Goeker M."/>
        </authorList>
    </citation>
    <scope>NUCLEOTIDE SEQUENCE [LARGE SCALE GENOMIC DNA]</scope>
    <source>
        <strain evidence="7 8">DSM 11590</strain>
    </source>
</reference>
<evidence type="ECO:0000313" key="8">
    <source>
        <dbReference type="Proteomes" id="UP000544872"/>
    </source>
</evidence>
<keyword evidence="5" id="KW-0813">Transport</keyword>
<feature type="transmembrane region" description="Helical" evidence="5">
    <location>
        <begin position="117"/>
        <end position="136"/>
    </location>
</feature>
<evidence type="ECO:0000313" key="7">
    <source>
        <dbReference type="EMBL" id="MBB6211407.1"/>
    </source>
</evidence>
<dbReference type="SUPFAM" id="SSF161098">
    <property type="entry name" value="MetI-like"/>
    <property type="match status" value="1"/>
</dbReference>
<comment type="subcellular location">
    <subcellularLocation>
        <location evidence="1 5">Cell membrane</location>
        <topology evidence="1 5">Multi-pass membrane protein</topology>
    </subcellularLocation>
</comment>
<dbReference type="CDD" id="cd06261">
    <property type="entry name" value="TM_PBP2"/>
    <property type="match status" value="1"/>
</dbReference>
<keyword evidence="4 5" id="KW-0472">Membrane</keyword>
<comment type="similarity">
    <text evidence="5">Belongs to the binding-protein-dependent transport system permease family.</text>
</comment>
<accession>A0A7W9ZIT8</accession>
<organism evidence="7 8">
    <name type="scientific">Novispirillum itersonii</name>
    <name type="common">Aquaspirillum itersonii</name>
    <dbReference type="NCBI Taxonomy" id="189"/>
    <lineage>
        <taxon>Bacteria</taxon>
        <taxon>Pseudomonadati</taxon>
        <taxon>Pseudomonadota</taxon>
        <taxon>Alphaproteobacteria</taxon>
        <taxon>Rhodospirillales</taxon>
        <taxon>Novispirillaceae</taxon>
        <taxon>Novispirillum</taxon>
    </lineage>
</organism>
<dbReference type="InterPro" id="IPR000515">
    <property type="entry name" value="MetI-like"/>
</dbReference>
<evidence type="ECO:0000256" key="2">
    <source>
        <dbReference type="ARBA" id="ARBA00022692"/>
    </source>
</evidence>
<proteinExistence type="inferred from homology"/>
<dbReference type="Pfam" id="PF00528">
    <property type="entry name" value="BPD_transp_1"/>
    <property type="match status" value="1"/>
</dbReference>
<evidence type="ECO:0000259" key="6">
    <source>
        <dbReference type="PROSITE" id="PS50928"/>
    </source>
</evidence>
<dbReference type="PANTHER" id="PTHR30614">
    <property type="entry name" value="MEMBRANE COMPONENT OF AMINO ACID ABC TRANSPORTER"/>
    <property type="match status" value="1"/>
</dbReference>
<evidence type="ECO:0000256" key="4">
    <source>
        <dbReference type="ARBA" id="ARBA00023136"/>
    </source>
</evidence>
<evidence type="ECO:0000256" key="1">
    <source>
        <dbReference type="ARBA" id="ARBA00004651"/>
    </source>
</evidence>
<evidence type="ECO:0000256" key="5">
    <source>
        <dbReference type="RuleBase" id="RU363032"/>
    </source>
</evidence>
<dbReference type="InterPro" id="IPR043429">
    <property type="entry name" value="ArtM/GltK/GlnP/TcyL/YhdX-like"/>
</dbReference>
<feature type="transmembrane region" description="Helical" evidence="5">
    <location>
        <begin position="141"/>
        <end position="162"/>
    </location>
</feature>
<comment type="caution">
    <text evidence="7">The sequence shown here is derived from an EMBL/GenBank/DDBJ whole genome shotgun (WGS) entry which is preliminary data.</text>
</comment>
<protein>
    <submittedName>
        <fullName evidence="7">General L-amino acid transport system permease protein</fullName>
    </submittedName>
</protein>
<feature type="transmembrane region" description="Helical" evidence="5">
    <location>
        <begin position="347"/>
        <end position="367"/>
    </location>
</feature>
<dbReference type="InterPro" id="IPR035906">
    <property type="entry name" value="MetI-like_sf"/>
</dbReference>
<dbReference type="GO" id="GO:0006865">
    <property type="term" value="P:amino acid transport"/>
    <property type="evidence" value="ECO:0007669"/>
    <property type="project" value="TreeGrafter"/>
</dbReference>
<dbReference type="AlphaFoldDB" id="A0A7W9ZIT8"/>